<name>A0A256G990_9HYPH</name>
<protein>
    <submittedName>
        <fullName evidence="1">Uncharacterized protein</fullName>
    </submittedName>
</protein>
<dbReference type="AlphaFoldDB" id="A0A256G990"/>
<evidence type="ECO:0000313" key="1">
    <source>
        <dbReference type="EMBL" id="OYR23697.1"/>
    </source>
</evidence>
<gene>
    <name evidence="1" type="ORF">CEV34_3701</name>
</gene>
<dbReference type="Proteomes" id="UP000216188">
    <property type="component" value="Unassembled WGS sequence"/>
</dbReference>
<reference evidence="1 2" key="1">
    <citation type="submission" date="2017-07" db="EMBL/GenBank/DDBJ databases">
        <title>Phylogenetic study on the rhizospheric bacterium Ochrobactrum sp. A44.</title>
        <authorList>
            <person name="Krzyzanowska D.M."/>
            <person name="Ossowicki A."/>
            <person name="Rajewska M."/>
            <person name="Maciag T."/>
            <person name="Kaczynski Z."/>
            <person name="Czerwicka M."/>
            <person name="Jafra S."/>
        </authorList>
    </citation>
    <scope>NUCLEOTIDE SEQUENCE [LARGE SCALE GENOMIC DNA]</scope>
    <source>
        <strain evidence="1 2">CCUG 30717</strain>
    </source>
</reference>
<proteinExistence type="predicted"/>
<dbReference type="EMBL" id="NNRM01000039">
    <property type="protein sequence ID" value="OYR23697.1"/>
    <property type="molecule type" value="Genomic_DNA"/>
</dbReference>
<evidence type="ECO:0000313" key="2">
    <source>
        <dbReference type="Proteomes" id="UP000216188"/>
    </source>
</evidence>
<accession>A0A256G990</accession>
<comment type="caution">
    <text evidence="1">The sequence shown here is derived from an EMBL/GenBank/DDBJ whole genome shotgun (WGS) entry which is preliminary data.</text>
</comment>
<keyword evidence="2" id="KW-1185">Reference proteome</keyword>
<organism evidence="1 2">
    <name type="scientific">Brucella pseudogrignonensis</name>
    <dbReference type="NCBI Taxonomy" id="419475"/>
    <lineage>
        <taxon>Bacteria</taxon>
        <taxon>Pseudomonadati</taxon>
        <taxon>Pseudomonadota</taxon>
        <taxon>Alphaproteobacteria</taxon>
        <taxon>Hyphomicrobiales</taxon>
        <taxon>Brucellaceae</taxon>
        <taxon>Brucella/Ochrobactrum group</taxon>
        <taxon>Brucella</taxon>
    </lineage>
</organism>
<sequence>MRAPVVLYNLTVDCFGTRQPFGLRTMVMGQNGRSGDFASAYFLIVATRYGGEGEASR</sequence>